<gene>
    <name evidence="2" type="ORF">GCM10008957_30740</name>
</gene>
<dbReference type="AlphaFoldDB" id="A0A918CBA3"/>
<evidence type="ECO:0000313" key="2">
    <source>
        <dbReference type="EMBL" id="GGR15849.1"/>
    </source>
</evidence>
<keyword evidence="1" id="KW-0812">Transmembrane</keyword>
<evidence type="ECO:0000313" key="3">
    <source>
        <dbReference type="Proteomes" id="UP000603865"/>
    </source>
</evidence>
<comment type="caution">
    <text evidence="2">The sequence shown here is derived from an EMBL/GenBank/DDBJ whole genome shotgun (WGS) entry which is preliminary data.</text>
</comment>
<reference evidence="2" key="1">
    <citation type="journal article" date="2014" name="Int. J. Syst. Evol. Microbiol.">
        <title>Complete genome sequence of Corynebacterium casei LMG S-19264T (=DSM 44701T), isolated from a smear-ripened cheese.</title>
        <authorList>
            <consortium name="US DOE Joint Genome Institute (JGI-PGF)"/>
            <person name="Walter F."/>
            <person name="Albersmeier A."/>
            <person name="Kalinowski J."/>
            <person name="Ruckert C."/>
        </authorList>
    </citation>
    <scope>NUCLEOTIDE SEQUENCE</scope>
    <source>
        <strain evidence="2">JCM 31311</strain>
    </source>
</reference>
<organism evidence="2 3">
    <name type="scientific">Deinococcus ruber</name>
    <dbReference type="NCBI Taxonomy" id="1848197"/>
    <lineage>
        <taxon>Bacteria</taxon>
        <taxon>Thermotogati</taxon>
        <taxon>Deinococcota</taxon>
        <taxon>Deinococci</taxon>
        <taxon>Deinococcales</taxon>
        <taxon>Deinococcaceae</taxon>
        <taxon>Deinococcus</taxon>
    </lineage>
</organism>
<dbReference type="Proteomes" id="UP000603865">
    <property type="component" value="Unassembled WGS sequence"/>
</dbReference>
<evidence type="ECO:0000256" key="1">
    <source>
        <dbReference type="SAM" id="Phobius"/>
    </source>
</evidence>
<dbReference type="EMBL" id="BMQL01000018">
    <property type="protein sequence ID" value="GGR15849.1"/>
    <property type="molecule type" value="Genomic_DNA"/>
</dbReference>
<keyword evidence="1" id="KW-1133">Transmembrane helix</keyword>
<accession>A0A918CBA3</accession>
<sequence length="55" mass="5966">MNSSHVPKEAEYALAVFMVVPITALTVIVSPDTQTLSERLEQARLTGIPVLIADE</sequence>
<keyword evidence="3" id="KW-1185">Reference proteome</keyword>
<feature type="transmembrane region" description="Helical" evidence="1">
    <location>
        <begin position="12"/>
        <end position="30"/>
    </location>
</feature>
<keyword evidence="1" id="KW-0472">Membrane</keyword>
<protein>
    <submittedName>
        <fullName evidence="2">Uncharacterized protein</fullName>
    </submittedName>
</protein>
<dbReference type="RefSeq" id="WP_229776101.1">
    <property type="nucleotide sequence ID" value="NZ_BMQL01000018.1"/>
</dbReference>
<name>A0A918CBA3_9DEIO</name>
<proteinExistence type="predicted"/>
<reference evidence="2" key="2">
    <citation type="submission" date="2020-09" db="EMBL/GenBank/DDBJ databases">
        <authorList>
            <person name="Sun Q."/>
            <person name="Ohkuma M."/>
        </authorList>
    </citation>
    <scope>NUCLEOTIDE SEQUENCE</scope>
    <source>
        <strain evidence="2">JCM 31311</strain>
    </source>
</reference>